<accession>A0ACC3AGH2</accession>
<sequence>MVGVPRSKGCRICVQRRVKCDQTRPTCNNCKKGNRPCPGYAQDLKFQDEGARLRKRFAQNGSSNPLDHDSGSSESPPDLSDSTTASGTPDFEHSHRGIQPIGQDSRHWDVVGLDMNKSQRRTFLGLLEGKSEQYTRMVQTNPELEFMYTAHIDDDPEPPDRFMFPYFGHSTDPFLQHIYSPELTQNQLVVNFRDSIAPNNGTVPEVFRNHANWLAHLPPLTGTNPLLDASVRAVTLVHIGRLNNSEPFVNESRPYYGRALRLLNSALQDRKKGMSNETLCATILLSFYEMFASDNNDSWVRHAGGVSALMKARGPRRHRHGFDREIFLAYRYTLIIEAFQEDVPCFLAEPGWLKVSSEIHADLISAGSSSGISPERAEIFDIAEEYYQSMVCLPELAANARTLWQAKQAGTPPPMSRAQVLEKLTQSRALFKSTFTRFEATLKKAGHAPTIQLNSKDPLISLDYEFINTFVSATYVGYWTVLIVLNLCLSGLQADDPDMVALYHTENRECSLNICRSCRFMLTSSFLGPFFLIFGLRVGLLVFEDAGGVECDWILRKLFDIGDRHMGIAKHVPGYRAGIGVDELLTEFKARKAKATKERNHHDRAEFARQVALGDLELSDVPSISIETGNGIDDDVLGTREDIGGMTSLSQRAREQQQKQRQRDQSNVASADATNNGFRNYNINNNSHTSAAFVSGAPFQGMTELDDVIQVWENQEIFNLNLSAPGGVTESSYPSSRAHSTTPIPPGADMDAQDQTGYFTEGAPSGHGGYQPNPIFADQGPQYLFAESSRNQAQRQPSPQRMQPRRQGSGRPWELSDVDLADLSADMDFDAQQNQTEPVRMGLDRFFN</sequence>
<keyword evidence="2" id="KW-1185">Reference proteome</keyword>
<comment type="caution">
    <text evidence="1">The sequence shown here is derived from an EMBL/GenBank/DDBJ whole genome shotgun (WGS) entry which is preliminary data.</text>
</comment>
<name>A0ACC3AGH2_9EURO</name>
<reference evidence="1" key="1">
    <citation type="submission" date="2022-10" db="EMBL/GenBank/DDBJ databases">
        <title>Culturing micro-colonial fungi from biological soil crusts in the Mojave desert and describing Neophaeococcomyces mojavensis, and introducing the new genera and species Taxawa tesnikishii.</title>
        <authorList>
            <person name="Kurbessoian T."/>
            <person name="Stajich J.E."/>
        </authorList>
    </citation>
    <scope>NUCLEOTIDE SEQUENCE</scope>
    <source>
        <strain evidence="1">JES_112</strain>
    </source>
</reference>
<gene>
    <name evidence="1" type="ORF">H2198_001844</name>
</gene>
<dbReference type="Proteomes" id="UP001172386">
    <property type="component" value="Unassembled WGS sequence"/>
</dbReference>
<evidence type="ECO:0000313" key="1">
    <source>
        <dbReference type="EMBL" id="KAJ9661668.1"/>
    </source>
</evidence>
<evidence type="ECO:0000313" key="2">
    <source>
        <dbReference type="Proteomes" id="UP001172386"/>
    </source>
</evidence>
<dbReference type="EMBL" id="JAPDRQ010000021">
    <property type="protein sequence ID" value="KAJ9661668.1"/>
    <property type="molecule type" value="Genomic_DNA"/>
</dbReference>
<proteinExistence type="predicted"/>
<organism evidence="1 2">
    <name type="scientific">Neophaeococcomyces mojaviensis</name>
    <dbReference type="NCBI Taxonomy" id="3383035"/>
    <lineage>
        <taxon>Eukaryota</taxon>
        <taxon>Fungi</taxon>
        <taxon>Dikarya</taxon>
        <taxon>Ascomycota</taxon>
        <taxon>Pezizomycotina</taxon>
        <taxon>Eurotiomycetes</taxon>
        <taxon>Chaetothyriomycetidae</taxon>
        <taxon>Chaetothyriales</taxon>
        <taxon>Chaetothyriales incertae sedis</taxon>
        <taxon>Neophaeococcomyces</taxon>
    </lineage>
</organism>
<protein>
    <submittedName>
        <fullName evidence="1">Uncharacterized protein</fullName>
    </submittedName>
</protein>